<comment type="caution">
    <text evidence="1">The sequence shown here is derived from an EMBL/GenBank/DDBJ whole genome shotgun (WGS) entry which is preliminary data.</text>
</comment>
<dbReference type="EMBL" id="BMCT01000006">
    <property type="protein sequence ID" value="GGF74562.1"/>
    <property type="molecule type" value="Genomic_DNA"/>
</dbReference>
<reference evidence="1" key="2">
    <citation type="submission" date="2020-09" db="EMBL/GenBank/DDBJ databases">
        <authorList>
            <person name="Sun Q."/>
            <person name="Sedlacek I."/>
        </authorList>
    </citation>
    <scope>NUCLEOTIDE SEQUENCE</scope>
    <source>
        <strain evidence="1">CCM 7897</strain>
    </source>
</reference>
<organism evidence="1 2">
    <name type="scientific">Azorhizobium oxalatiphilum</name>
    <dbReference type="NCBI Taxonomy" id="980631"/>
    <lineage>
        <taxon>Bacteria</taxon>
        <taxon>Pseudomonadati</taxon>
        <taxon>Pseudomonadota</taxon>
        <taxon>Alphaproteobacteria</taxon>
        <taxon>Hyphomicrobiales</taxon>
        <taxon>Xanthobacteraceae</taxon>
        <taxon>Azorhizobium</taxon>
    </lineage>
</organism>
<proteinExistence type="predicted"/>
<dbReference type="AlphaFoldDB" id="A0A917C6I8"/>
<keyword evidence="2" id="KW-1185">Reference proteome</keyword>
<dbReference type="Proteomes" id="UP000606044">
    <property type="component" value="Unassembled WGS sequence"/>
</dbReference>
<evidence type="ECO:0000313" key="2">
    <source>
        <dbReference type="Proteomes" id="UP000606044"/>
    </source>
</evidence>
<name>A0A917C6I8_9HYPH</name>
<accession>A0A917C6I8</accession>
<evidence type="ECO:0000313" key="1">
    <source>
        <dbReference type="EMBL" id="GGF74562.1"/>
    </source>
</evidence>
<gene>
    <name evidence="1" type="ORF">GCM10007301_38020</name>
</gene>
<sequence length="278" mass="31184">MKRSDIIMHGGMRTAIRAQAAAFLALHSVAPRLGSVFGTHQRYLMSQAFLALAFRSKDRSVLMAEFLKAIRIHKLASPNTAEAFVREMLHYGFGFYGISRQDRRCRPIFLTDSVYLLIGQWLAIHLRTLDSLDGGGRLAELERRPELLALAHPFIVDAVMVSDTGSQPTGTFSLFTWLNEGGLVMDRMMATLPDFPDDAEQVPTNFTRYTDLEESLRISRTHLIRKLGMAERMGSLGWQGQRNRSTLWVSRAFIAEYDAYQAEKLAIIAHCFAAAAAA</sequence>
<reference evidence="1" key="1">
    <citation type="journal article" date="2014" name="Int. J. Syst. Evol. Microbiol.">
        <title>Complete genome sequence of Corynebacterium casei LMG S-19264T (=DSM 44701T), isolated from a smear-ripened cheese.</title>
        <authorList>
            <consortium name="US DOE Joint Genome Institute (JGI-PGF)"/>
            <person name="Walter F."/>
            <person name="Albersmeier A."/>
            <person name="Kalinowski J."/>
            <person name="Ruckert C."/>
        </authorList>
    </citation>
    <scope>NUCLEOTIDE SEQUENCE</scope>
    <source>
        <strain evidence="1">CCM 7897</strain>
    </source>
</reference>
<protein>
    <submittedName>
        <fullName evidence="1">Uncharacterized protein</fullName>
    </submittedName>
</protein>